<protein>
    <submittedName>
        <fullName evidence="1">Uncharacterized protein</fullName>
    </submittedName>
</protein>
<name>A0A285J3G1_9ACTN</name>
<evidence type="ECO:0000313" key="2">
    <source>
        <dbReference type="Proteomes" id="UP000219612"/>
    </source>
</evidence>
<dbReference type="Proteomes" id="UP000219612">
    <property type="component" value="Unassembled WGS sequence"/>
</dbReference>
<dbReference type="OrthoDB" id="3295581at2"/>
<accession>A0A285J3G1</accession>
<evidence type="ECO:0000313" key="1">
    <source>
        <dbReference type="EMBL" id="SNY54613.1"/>
    </source>
</evidence>
<reference evidence="2" key="1">
    <citation type="submission" date="2017-09" db="EMBL/GenBank/DDBJ databases">
        <authorList>
            <person name="Varghese N."/>
            <person name="Submissions S."/>
        </authorList>
    </citation>
    <scope>NUCLEOTIDE SEQUENCE [LARGE SCALE GENOMIC DNA]</scope>
    <source>
        <strain evidence="2">CGMCC 4.6857</strain>
    </source>
</reference>
<keyword evidence="2" id="KW-1185">Reference proteome</keyword>
<dbReference type="RefSeq" id="WP_097323501.1">
    <property type="nucleotide sequence ID" value="NZ_OBDY01000015.1"/>
</dbReference>
<dbReference type="AlphaFoldDB" id="A0A285J3G1"/>
<organism evidence="1 2">
    <name type="scientific">Paractinoplanes atraurantiacus</name>
    <dbReference type="NCBI Taxonomy" id="1036182"/>
    <lineage>
        <taxon>Bacteria</taxon>
        <taxon>Bacillati</taxon>
        <taxon>Actinomycetota</taxon>
        <taxon>Actinomycetes</taxon>
        <taxon>Micromonosporales</taxon>
        <taxon>Micromonosporaceae</taxon>
        <taxon>Paractinoplanes</taxon>
    </lineage>
</organism>
<gene>
    <name evidence="1" type="ORF">SAMN05421748_115114</name>
</gene>
<sequence>MERRVPLGNRKIAGATLTVSTMGGYSVSLDGTDIGYVHAGVGDEWHAYRRRADRPDEYLGHFAMDEAVGRIAHTP</sequence>
<proteinExistence type="predicted"/>
<dbReference type="EMBL" id="OBDY01000015">
    <property type="protein sequence ID" value="SNY54613.1"/>
    <property type="molecule type" value="Genomic_DNA"/>
</dbReference>